<dbReference type="OrthoDB" id="361362at2759"/>
<dbReference type="GO" id="GO:0005634">
    <property type="term" value="C:nucleus"/>
    <property type="evidence" value="ECO:0007669"/>
    <property type="project" value="UniProtKB-SubCell"/>
</dbReference>
<evidence type="ECO:0000256" key="4">
    <source>
        <dbReference type="ARBA" id="ARBA00023242"/>
    </source>
</evidence>
<protein>
    <recommendedName>
        <fullName evidence="9">Pre-rRNA-processing protein Ipi1 N-terminal domain-containing protein</fullName>
    </recommendedName>
</protein>
<evidence type="ECO:0000256" key="2">
    <source>
        <dbReference type="ARBA" id="ARBA00004642"/>
    </source>
</evidence>
<dbReference type="PANTHER" id="PTHR16056">
    <property type="entry name" value="REGULATOR OF MICROTUBULE DYNAMICS PROTEIN"/>
    <property type="match status" value="1"/>
</dbReference>
<dbReference type="InterPro" id="IPR057949">
    <property type="entry name" value="TPR_TEX10"/>
</dbReference>
<name>A0A8T2QM44_CERRI</name>
<organism evidence="7 8">
    <name type="scientific">Ceratopteris richardii</name>
    <name type="common">Triangle waterfern</name>
    <dbReference type="NCBI Taxonomy" id="49495"/>
    <lineage>
        <taxon>Eukaryota</taxon>
        <taxon>Viridiplantae</taxon>
        <taxon>Streptophyta</taxon>
        <taxon>Embryophyta</taxon>
        <taxon>Tracheophyta</taxon>
        <taxon>Polypodiopsida</taxon>
        <taxon>Polypodiidae</taxon>
        <taxon>Polypodiales</taxon>
        <taxon>Pteridineae</taxon>
        <taxon>Pteridaceae</taxon>
        <taxon>Parkerioideae</taxon>
        <taxon>Ceratopteris</taxon>
    </lineage>
</organism>
<feature type="domain" description="Pre-rRNA-processing protein Ipi1 N-terminal" evidence="5">
    <location>
        <begin position="147"/>
        <end position="210"/>
    </location>
</feature>
<comment type="similarity">
    <text evidence="3">Belongs to the IPI1/TEX10 family.</text>
</comment>
<evidence type="ECO:0008006" key="9">
    <source>
        <dbReference type="Google" id="ProtNLM"/>
    </source>
</evidence>
<dbReference type="Pfam" id="PF25781">
    <property type="entry name" value="TPR_TEX10"/>
    <property type="match status" value="1"/>
</dbReference>
<gene>
    <name evidence="7" type="ORF">KP509_34G050100</name>
</gene>
<dbReference type="AlphaFoldDB" id="A0A8T2QM44"/>
<evidence type="ECO:0000313" key="7">
    <source>
        <dbReference type="EMBL" id="KAH7284341.1"/>
    </source>
</evidence>
<dbReference type="InterPro" id="IPR024679">
    <property type="entry name" value="Ipi1_N"/>
</dbReference>
<feature type="domain" description="TEX10-like TPR repeats" evidence="6">
    <location>
        <begin position="547"/>
        <end position="792"/>
    </location>
</feature>
<dbReference type="InterPro" id="IPR016024">
    <property type="entry name" value="ARM-type_fold"/>
</dbReference>
<comment type="caution">
    <text evidence="7">The sequence shown here is derived from an EMBL/GenBank/DDBJ whole genome shotgun (WGS) entry which is preliminary data.</text>
</comment>
<dbReference type="EMBL" id="CM035439">
    <property type="protein sequence ID" value="KAH7284341.1"/>
    <property type="molecule type" value="Genomic_DNA"/>
</dbReference>
<sequence length="937" mass="105155">MAPRKTKKSSKARGIGVDFKKVKNKVGRRLAPASNVTKVDIKSKSIILVGQSVAADKKGLAVNNRRLTLKELFQQTTHHNDNVRKDALMGIKDLLSRHPEELRSSAVSLVGKLCPRINDNSKAVRQALLELFQETIFAGLPQVLMCPLIPIMMAYISSAMTNLVTDIRIYSFQFLDALIQSYPSLVAANYVTQIIQSVVDFLSKPGIASQAGGQLRNILNTLLRFLSAYEKKSGFLNLSRTTCTENEQKVPRIFLSALHSYKSTVAEMTSILSPSHKNSNNGEGPDEFPMDLAEALVKALSSCWSECATLVCCGQLPDKDNLECMIKICSAIRFLVLIIKPELEQQLQLDSDITESKLGTDNPKLFRAGKSSHQSWIKEHLLPFLHRQLIAPFPIQAPLINLPKEMGEPLLLLNLSVFEAAMYIIIAGSSIYVEQYAISKLLNYFVDILNGQMLSFLGLSVGNFDKASEAAYLRRVLPFLPWLLLHIDREYQLRILTAFTNLFKSCKPTSKLKHLCLACIVKILQQSNRVEEQACHGTFMVDIFSFQKQWLQMLPMLLWELKENHCSTSLAVLKVLHYLGHTAPQCSLLAQEYMSLQPTLIPFFSTSYPSKSKNAARRLYGPFLKLPFICQEMALDLLFYYDKFSTAFLRAIAYCLCTELQVDLVVRCLEVIQAVYRRGSIQLSDYLSFIFTVLLESASTEGRSKEENYKHDSRMDTAKSYKRQRIIVGALCSCLLQIGDQRLVLHLLSPLICSSVAASPPPIVSFGLIQIINVLGTFETGLCVPKSLFDSLPSFLRDYVLLLAKERCFQHRINQEEFSISPFLHPFLNILAKSLKLSEAVLRQVCMLTNSGGKGNLYGRIFALVQIVSTTSARSKVVKNLDDASLFHSFEGGRALDIFQLEEANASSLFQTLTKIINSAYGWDMNDKCKMMFVAKK</sequence>
<dbReference type="OMA" id="MILDQDI"/>
<evidence type="ECO:0000256" key="1">
    <source>
        <dbReference type="ARBA" id="ARBA00004604"/>
    </source>
</evidence>
<keyword evidence="4" id="KW-0539">Nucleus</keyword>
<dbReference type="Gene3D" id="1.25.10.10">
    <property type="entry name" value="Leucine-rich Repeat Variant"/>
    <property type="match status" value="1"/>
</dbReference>
<proteinExistence type="inferred from homology"/>
<reference evidence="7" key="1">
    <citation type="submission" date="2021-08" db="EMBL/GenBank/DDBJ databases">
        <title>WGS assembly of Ceratopteris richardii.</title>
        <authorList>
            <person name="Marchant D.B."/>
            <person name="Chen G."/>
            <person name="Jenkins J."/>
            <person name="Shu S."/>
            <person name="Leebens-Mack J."/>
            <person name="Grimwood J."/>
            <person name="Schmutz J."/>
            <person name="Soltis P."/>
            <person name="Soltis D."/>
            <person name="Chen Z.-H."/>
        </authorList>
    </citation>
    <scope>NUCLEOTIDE SEQUENCE</scope>
    <source>
        <strain evidence="7">Whitten #5841</strain>
        <tissue evidence="7">Leaf</tissue>
    </source>
</reference>
<dbReference type="Pfam" id="PF12333">
    <property type="entry name" value="Ipi1_N"/>
    <property type="match status" value="1"/>
</dbReference>
<dbReference type="InterPro" id="IPR011989">
    <property type="entry name" value="ARM-like"/>
</dbReference>
<dbReference type="Proteomes" id="UP000825935">
    <property type="component" value="Chromosome 34"/>
</dbReference>
<comment type="subcellular location">
    <subcellularLocation>
        <location evidence="1">Nucleus</location>
        <location evidence="1">Nucleolus</location>
    </subcellularLocation>
    <subcellularLocation>
        <location evidence="2">Nucleus</location>
        <location evidence="2">Nucleoplasm</location>
    </subcellularLocation>
</comment>
<dbReference type="SUPFAM" id="SSF48371">
    <property type="entry name" value="ARM repeat"/>
    <property type="match status" value="1"/>
</dbReference>
<evidence type="ECO:0000259" key="5">
    <source>
        <dbReference type="Pfam" id="PF12333"/>
    </source>
</evidence>
<accession>A0A8T2QM44</accession>
<evidence type="ECO:0000259" key="6">
    <source>
        <dbReference type="Pfam" id="PF25781"/>
    </source>
</evidence>
<dbReference type="PANTHER" id="PTHR16056:SF2">
    <property type="entry name" value="TESTIS-EXPRESSED PROTEIN 10"/>
    <property type="match status" value="1"/>
</dbReference>
<evidence type="ECO:0000256" key="3">
    <source>
        <dbReference type="ARBA" id="ARBA00006427"/>
    </source>
</evidence>
<evidence type="ECO:0000313" key="8">
    <source>
        <dbReference type="Proteomes" id="UP000825935"/>
    </source>
</evidence>
<keyword evidence="8" id="KW-1185">Reference proteome</keyword>